<dbReference type="RefSeq" id="WP_055425201.1">
    <property type="nucleotide sequence ID" value="NZ_FCOR01000004.1"/>
</dbReference>
<dbReference type="AlphaFoldDB" id="A0A0X3APB1"/>
<dbReference type="EMBL" id="FCOR01000004">
    <property type="protein sequence ID" value="CVK15987.1"/>
    <property type="molecule type" value="Genomic_DNA"/>
</dbReference>
<evidence type="ECO:0000313" key="2">
    <source>
        <dbReference type="Proteomes" id="UP000182761"/>
    </source>
</evidence>
<protein>
    <submittedName>
        <fullName evidence="1">A nuclease family of the HNH/ENDO VII superfamily with conserved AHH</fullName>
    </submittedName>
</protein>
<dbReference type="OrthoDB" id="5381436at2"/>
<dbReference type="Proteomes" id="UP000182761">
    <property type="component" value="Unassembled WGS sequence"/>
</dbReference>
<evidence type="ECO:0000313" key="1">
    <source>
        <dbReference type="EMBL" id="CVK15987.1"/>
    </source>
</evidence>
<keyword evidence="2" id="KW-1185">Reference proteome</keyword>
<dbReference type="STRING" id="1586267.GCA_001418685_00826"/>
<proteinExistence type="predicted"/>
<sequence length="325" mass="37740">MGISNNEKEPLKCPKCQKKLDEEHAKLKKVGIYVGNGGDLGWHIIKKVYNKEHFYEHPFFYLSGLESEKEDIVINAIAAAKTKFNTRRCGIEAHHLICSAHFKDRRIQKYIYLLGYNVNHYKNGVLLPTLMKVACSFKVPLHKGGHDVAFVLNTEGKEDIVVSVVDKAQELKDANYAESTKKMLFKVIRDIKRKNLCNIETLRKEAKRFINDMDKASQKVYRLIRTFQWTLTSDGFDYQKGRFGCLDSNKLPEKRKKLNSKFNFNLDMSKNVQEIQGDFYNNKEKLREVYGAYTCKHKKYKNPLAKTKPFIERGGVFINPLEKVE</sequence>
<reference evidence="1 2" key="1">
    <citation type="submission" date="2016-01" db="EMBL/GenBank/DDBJ databases">
        <authorList>
            <person name="McClelland M."/>
            <person name="Jain A."/>
            <person name="Saraogi P."/>
            <person name="Mendelson R."/>
            <person name="Westerman R."/>
            <person name="SanMiguel P."/>
            <person name="Csonka L."/>
        </authorList>
    </citation>
    <scope>NUCLEOTIDE SEQUENCE [LARGE SCALE GENOMIC DNA]</scope>
    <source>
        <strain evidence="1 2">R-53146</strain>
    </source>
</reference>
<gene>
    <name evidence="1" type="ORF">Ga0061079_104106</name>
</gene>
<organism evidence="1 2">
    <name type="scientific">Apibacter mensalis</name>
    <dbReference type="NCBI Taxonomy" id="1586267"/>
    <lineage>
        <taxon>Bacteria</taxon>
        <taxon>Pseudomonadati</taxon>
        <taxon>Bacteroidota</taxon>
        <taxon>Flavobacteriia</taxon>
        <taxon>Flavobacteriales</taxon>
        <taxon>Weeksellaceae</taxon>
        <taxon>Apibacter</taxon>
    </lineage>
</organism>
<accession>A0A0X3APB1</accession>
<name>A0A0X3APB1_9FLAO</name>